<protein>
    <submittedName>
        <fullName evidence="1">Uncharacterized protein</fullName>
    </submittedName>
</protein>
<evidence type="ECO:0000313" key="2">
    <source>
        <dbReference type="Proteomes" id="UP000196759"/>
    </source>
</evidence>
<dbReference type="Proteomes" id="UP000196759">
    <property type="component" value="Chromosome"/>
</dbReference>
<name>A0A1Z3CIR4_FUSNP</name>
<gene>
    <name evidence="1" type="ORF">CBG50_07775</name>
</gene>
<proteinExistence type="predicted"/>
<evidence type="ECO:0000313" key="1">
    <source>
        <dbReference type="EMBL" id="ASC03200.1"/>
    </source>
</evidence>
<sequence>MELKVRKNIEFLYFSSLEDYLDLTKMSYSNPKRFSDNTEKMLLDDYLAEIVGVRCFKAIEPNKNIEEDIKKFLEVFKINNKQNSDLEIAFYYKAHKAIVLKDKKEKEQYHNIFWNSPFLKENYVYPINYINFKNELNIENLKEDLIKIFKENNSNNEIKKQVIRWSLLIKDMSYRDECEYRIVDFFDTKEMREKGLHIENKKASAVLIFKNPFELIEKKQGYLKKIIVQAIYEKVKIILLNKELGNQLYDWLREKNIGVDFKKHVENKLVEIASEETYVLFE</sequence>
<organism evidence="1 2">
    <name type="scientific">Fusobacterium nucleatum subsp. polymorphum</name>
    <name type="common">Fusobacterium polymorphum</name>
    <dbReference type="NCBI Taxonomy" id="76857"/>
    <lineage>
        <taxon>Bacteria</taxon>
        <taxon>Fusobacteriati</taxon>
        <taxon>Fusobacteriota</taxon>
        <taxon>Fusobacteriia</taxon>
        <taxon>Fusobacteriales</taxon>
        <taxon>Fusobacteriaceae</taxon>
        <taxon>Fusobacterium</taxon>
    </lineage>
</organism>
<reference evidence="1 2" key="1">
    <citation type="submission" date="2017-06" db="EMBL/GenBank/DDBJ databases">
        <title>Draft genome sequence of Fusobacterium nucleatum subsp. polymorphum KCOM 1260 (=ChDC F218).</title>
        <authorList>
            <person name="Kook J.-K."/>
            <person name="Park S.-N."/>
            <person name="Lim Y.K."/>
            <person name="Roh H."/>
        </authorList>
    </citation>
    <scope>NUCLEOTIDE SEQUENCE [LARGE SCALE GENOMIC DNA]</scope>
    <source>
        <strain evidence="2">KCOM 1260 (ChDC F218)</strain>
    </source>
</reference>
<keyword evidence="2" id="KW-1185">Reference proteome</keyword>
<dbReference type="EMBL" id="CP021934">
    <property type="protein sequence ID" value="ASC03200.1"/>
    <property type="molecule type" value="Genomic_DNA"/>
</dbReference>
<dbReference type="AlphaFoldDB" id="A0A1Z3CIR4"/>
<accession>A0A1Z3CIR4</accession>